<evidence type="ECO:0000256" key="1">
    <source>
        <dbReference type="ARBA" id="ARBA00022741"/>
    </source>
</evidence>
<evidence type="ECO:0000313" key="7">
    <source>
        <dbReference type="EMBL" id="ANZ36879.1"/>
    </source>
</evidence>
<dbReference type="GO" id="GO:0005524">
    <property type="term" value="F:ATP binding"/>
    <property type="evidence" value="ECO:0007669"/>
    <property type="project" value="UniProtKB-UniRule"/>
</dbReference>
<dbReference type="Proteomes" id="UP000093053">
    <property type="component" value="Chromosome"/>
</dbReference>
<protein>
    <recommendedName>
        <fullName evidence="6">FtsK domain-containing protein</fullName>
    </recommendedName>
</protein>
<dbReference type="Gene3D" id="3.40.50.300">
    <property type="entry name" value="P-loop containing nucleotide triphosphate hydrolases"/>
    <property type="match status" value="1"/>
</dbReference>
<dbReference type="EMBL" id="CP016793">
    <property type="protein sequence ID" value="ANZ36879.1"/>
    <property type="molecule type" value="Genomic_DNA"/>
</dbReference>
<evidence type="ECO:0000256" key="4">
    <source>
        <dbReference type="SAM" id="MobiDB-lite"/>
    </source>
</evidence>
<evidence type="ECO:0000259" key="6">
    <source>
        <dbReference type="PROSITE" id="PS50901"/>
    </source>
</evidence>
<feature type="binding site" evidence="3">
    <location>
        <begin position="406"/>
        <end position="413"/>
    </location>
    <ligand>
        <name>ATP</name>
        <dbReference type="ChEBI" id="CHEBI:30616"/>
    </ligand>
</feature>
<dbReference type="PANTHER" id="PTHR22683">
    <property type="entry name" value="SPORULATION PROTEIN RELATED"/>
    <property type="match status" value="1"/>
</dbReference>
<keyword evidence="5" id="KW-0472">Membrane</keyword>
<dbReference type="STRING" id="1586287.BBK82_13135"/>
<keyword evidence="1 3" id="KW-0547">Nucleotide-binding</keyword>
<dbReference type="KEGG" id="led:BBK82_13135"/>
<feature type="compositionally biased region" description="Basic and acidic residues" evidence="4">
    <location>
        <begin position="740"/>
        <end position="751"/>
    </location>
</feature>
<proteinExistence type="predicted"/>
<keyword evidence="5" id="KW-1133">Transmembrane helix</keyword>
<keyword evidence="8" id="KW-1185">Reference proteome</keyword>
<gene>
    <name evidence="7" type="ORF">BBK82_13135</name>
</gene>
<feature type="domain" description="FtsK" evidence="6">
    <location>
        <begin position="390"/>
        <end position="585"/>
    </location>
</feature>
<dbReference type="AlphaFoldDB" id="A0A1B2HGP7"/>
<feature type="transmembrane region" description="Helical" evidence="5">
    <location>
        <begin position="166"/>
        <end position="189"/>
    </location>
</feature>
<dbReference type="SUPFAM" id="SSF52540">
    <property type="entry name" value="P-loop containing nucleoside triphosphate hydrolases"/>
    <property type="match status" value="1"/>
</dbReference>
<evidence type="ECO:0000256" key="3">
    <source>
        <dbReference type="PROSITE-ProRule" id="PRU00289"/>
    </source>
</evidence>
<keyword evidence="2 3" id="KW-0067">ATP-binding</keyword>
<dbReference type="PROSITE" id="PS50901">
    <property type="entry name" value="FTSK"/>
    <property type="match status" value="1"/>
</dbReference>
<dbReference type="InterPro" id="IPR050206">
    <property type="entry name" value="FtsK/SpoIIIE/SftA"/>
</dbReference>
<sequence length="760" mass="83308">MNTLDNTQPEQHDEHGARVYDLSAHRTTTAADQPAVDGDAQQQQQHAHDSEIVTGPAAAELEARVQRGELRTIPQTRIGRARVVVVTQGGKAVRRTARAGWTVAQGHGSWMRRAADAVTFGHVREQIRLARMQGDSVALAEWTERLNMLKTGRAQRMRELPATIYAGLRAAAVVTIVAAGVMLMAGLAFQLTPGGWTWGDWWSFVGDVVGIAGVFATIALHTVLWGAAPAWLFAAWREGRRAGIVPRWLVSETERAEMNSEITPDLVTQALMHVKLPALTKFLKDGGQLEYLIQPREQGGGTYLQVRLPFGVVAAELLPSKKVELLAGNLGRHKHEVWPQRDPAADARVLDLWVADKGTMDKPAPAWPLLETGEFDVFRERIPFGVTMRQEQIEVGALQKHWLIGATSKQGKSTVMRLIALCLALDPTIELKIADLKGDGDWKMFTPRATTFIEGSTEEDAEATAAMLEWGVAEMERRYQAKADQNIVGPITREISRRKGSGFHPVYLIVDECQVLYGAEHPVGGTKDGARAVKAAKRLHDQARAVNIHLMQATQRPDDRTLPVRVREGAHVRGSLNVPNEATAKMILADAVDRGARPQDLRPGADAGTIVMTGEVEDIPAGQAFVIVRSHYVSTKDAYAVIARAMDILKRHGRQVTAPVTEQPVQVDHLRNIERALRDEPRARTAVVLARLIEHDPDTYTAMTAQTFAALLDEVGVPIRKSHGDSVIRATDITSALTQRDSHDGDSERADTNAGSRDGA</sequence>
<evidence type="ECO:0000256" key="2">
    <source>
        <dbReference type="ARBA" id="ARBA00022840"/>
    </source>
</evidence>
<dbReference type="RefSeq" id="WP_065915277.1">
    <property type="nucleotide sequence ID" value="NZ_CP016793.1"/>
</dbReference>
<dbReference type="GO" id="GO:0003677">
    <property type="term" value="F:DNA binding"/>
    <property type="evidence" value="ECO:0007669"/>
    <property type="project" value="InterPro"/>
</dbReference>
<feature type="compositionally biased region" description="Low complexity" evidence="4">
    <location>
        <begin position="30"/>
        <end position="45"/>
    </location>
</feature>
<feature type="region of interest" description="Disordered" evidence="4">
    <location>
        <begin position="28"/>
        <end position="52"/>
    </location>
</feature>
<evidence type="ECO:0000256" key="5">
    <source>
        <dbReference type="SAM" id="Phobius"/>
    </source>
</evidence>
<reference evidence="7 8" key="1">
    <citation type="submission" date="2016-07" db="EMBL/GenBank/DDBJ databases">
        <title>Complete genome sequence of the Lentzea guizhouensis DHS C013.</title>
        <authorList>
            <person name="Cao C."/>
        </authorList>
    </citation>
    <scope>NUCLEOTIDE SEQUENCE [LARGE SCALE GENOMIC DNA]</scope>
    <source>
        <strain evidence="7 8">DHS C013</strain>
    </source>
</reference>
<accession>A0A1B2HGP7</accession>
<dbReference type="InterPro" id="IPR002543">
    <property type="entry name" value="FtsK_dom"/>
</dbReference>
<dbReference type="InterPro" id="IPR027417">
    <property type="entry name" value="P-loop_NTPase"/>
</dbReference>
<feature type="region of interest" description="Disordered" evidence="4">
    <location>
        <begin position="734"/>
        <end position="760"/>
    </location>
</feature>
<feature type="transmembrane region" description="Helical" evidence="5">
    <location>
        <begin position="209"/>
        <end position="234"/>
    </location>
</feature>
<evidence type="ECO:0000313" key="8">
    <source>
        <dbReference type="Proteomes" id="UP000093053"/>
    </source>
</evidence>
<dbReference type="OrthoDB" id="3315716at2"/>
<keyword evidence="5" id="KW-0812">Transmembrane</keyword>
<organism evidence="7 8">
    <name type="scientific">Lentzea guizhouensis</name>
    <dbReference type="NCBI Taxonomy" id="1586287"/>
    <lineage>
        <taxon>Bacteria</taxon>
        <taxon>Bacillati</taxon>
        <taxon>Actinomycetota</taxon>
        <taxon>Actinomycetes</taxon>
        <taxon>Pseudonocardiales</taxon>
        <taxon>Pseudonocardiaceae</taxon>
        <taxon>Lentzea</taxon>
    </lineage>
</organism>
<name>A0A1B2HGP7_9PSEU</name>
<dbReference type="PANTHER" id="PTHR22683:SF41">
    <property type="entry name" value="DNA TRANSLOCASE FTSK"/>
    <property type="match status" value="1"/>
</dbReference>